<gene>
    <name evidence="2" type="ORF">BCV69DRAFT_282399</name>
</gene>
<dbReference type="Proteomes" id="UP000245942">
    <property type="component" value="Unassembled WGS sequence"/>
</dbReference>
<dbReference type="InterPro" id="IPR027267">
    <property type="entry name" value="AH/BAR_dom_sf"/>
</dbReference>
<dbReference type="EMBL" id="KZ819326">
    <property type="protein sequence ID" value="PWN20883.1"/>
    <property type="molecule type" value="Genomic_DNA"/>
</dbReference>
<dbReference type="InterPro" id="IPR028245">
    <property type="entry name" value="PIL1/LSP1"/>
</dbReference>
<dbReference type="GO" id="GO:0070941">
    <property type="term" value="P:eisosome assembly"/>
    <property type="evidence" value="ECO:0007669"/>
    <property type="project" value="TreeGrafter"/>
</dbReference>
<proteinExistence type="predicted"/>
<feature type="region of interest" description="Disordered" evidence="1">
    <location>
        <begin position="833"/>
        <end position="1409"/>
    </location>
</feature>
<dbReference type="GO" id="GO:0006897">
    <property type="term" value="P:endocytosis"/>
    <property type="evidence" value="ECO:0007669"/>
    <property type="project" value="TreeGrafter"/>
</dbReference>
<feature type="compositionally biased region" description="Polar residues" evidence="1">
    <location>
        <begin position="834"/>
        <end position="852"/>
    </location>
</feature>
<dbReference type="Pfam" id="PF13805">
    <property type="entry name" value="Pil1"/>
    <property type="match status" value="1"/>
</dbReference>
<feature type="region of interest" description="Disordered" evidence="1">
    <location>
        <begin position="376"/>
        <end position="809"/>
    </location>
</feature>
<dbReference type="Gene3D" id="1.20.1270.60">
    <property type="entry name" value="Arfaptin homology (AH) domain/BAR domain"/>
    <property type="match status" value="1"/>
</dbReference>
<evidence type="ECO:0000256" key="1">
    <source>
        <dbReference type="SAM" id="MobiDB-lite"/>
    </source>
</evidence>
<evidence type="ECO:0000313" key="3">
    <source>
        <dbReference type="Proteomes" id="UP000245942"/>
    </source>
</evidence>
<sequence>MASGAASFMPASISSAMTRPHASTDSRLLQNLIKSEKTYQNHLASVVQSSGTAAAALKAWGTSEARDVAQTSSQLADLLHDVADAQNNYLEAIKGYREALKDVADREASIRTIVKDRDILVSRLIKASKKNGDVPHAQRELTACEEVLEEEERALIGVKRRTFKEALSMRMKLMGDAGNRMIECAKEAILLLDEFDQHAGDERMSTGQREAVDSYGQSYYATDYPGQGDHTQMDQQQQWGQEGVADDLYYQDQQYQGEQYQGEQYQGEQDMSRYHSHEVASVTPSQSASQTARGMGTTYGSTANNNGYTRPQFAGGAPPEVEERADSDASSVADPREESNQQAHYNRGGGYADRASAAHGQNAMPVPEQPVEAQHTDFYGDNSNQQPQSQMYSATAPSFNYDGPQMAPVPQAPRMYQRGVEASTDDGQVRGNAGWGSSRPSARNNDDGNSSDDGGGGRQTGGRGGPSRPKAQKRNSFFGKFKGLFKADLGDNEAKSPTKSRHSRNESYDRNSSVGGWNTRTDTNISSTRKSASKANGTYQAPHQNLMKPLNQGGDDSGSDDDDNRPDLVRVVNPNIAGKKASSDVGKTLRRTPSEISRITAGPKSVKQQREEEARKQADAERQAREAVMGAGIGSRPTVQRADTITSTASKPKKKKKATRSIAGSEIGTSATRQAPSASARPSSTVGSAVGTAGRPGPGSYVVSGDLSSGSRGLATLVLPSDIGKPDRPYPSIMPPTGLSRSNSTATAATGRASSIGGGTTATKKKKKRQSAVSDGMGTGLTAMSPTDSGKWTTNNWVQSPHGGSSNGIAGQAVAGAGLVPYTPASPEEIAQKYANNALTGSQIQRPGSAQSGAPLRSAMKGHNEHSAAASSSKQQQTATPASIAPKPLEAPPAVEVPPVQTQIEEANNNLGPSISAPPPVSAVIAESTQQAPAEESQEPPSASGDVQDEYEEEAPVRRSSPKLGEDKTFDGTGRLDLGRQGSPLPDSPEQSRAPLPAAQKPTVPHLDMPTSEPFKFDVPGMQQRPSQSGDEGDILTPGERSAYERLLGSDGMRTPSGAAPALSGLGMQSFGRPGGPKRPAPVPGSAPAAPVAVAPEPQRPAQQQPVSSSAQDEEPSTASTAYFPEDSLRPSLNPMAGRLSTDEPSRTYSNTSTVRGATTPVPQASRAAPAESASTKPAASTHLLPPSNNATSDVSATPSRRKSVRMAPDTKLPPDTPVMERDPGLVSDGFGGFTSAPAAQSAPPAPVMHTVTAPGSALAPSGNAPLAPTTAAELPPLSSKIAPPPSAPPRLPTKDNHASPPERERERSSGWTTRVDRRLGGNDDSSDEEGGRGAGGAGEDAYASARRAMGAASKRWKDTVSPSKKKSSGGEGGKSGSTKKSKVNSSGYNAAIPLPKGMEVVGRQKASE</sequence>
<feature type="compositionally biased region" description="Pro residues" evidence="1">
    <location>
        <begin position="1283"/>
        <end position="1292"/>
    </location>
</feature>
<dbReference type="PANTHER" id="PTHR31962">
    <property type="entry name" value="SPHINGOLIPID LONG CHAIN BASE-RESPONSIVE PROTEIN PIL1"/>
    <property type="match status" value="1"/>
</dbReference>
<accession>A0A316U926</accession>
<feature type="compositionally biased region" description="Low complexity" evidence="1">
    <location>
        <begin position="669"/>
        <end position="685"/>
    </location>
</feature>
<dbReference type="GO" id="GO:0036286">
    <property type="term" value="C:eisosome filament"/>
    <property type="evidence" value="ECO:0007669"/>
    <property type="project" value="TreeGrafter"/>
</dbReference>
<reference evidence="2 3" key="1">
    <citation type="journal article" date="2018" name="Mol. Biol. Evol.">
        <title>Broad Genomic Sampling Reveals a Smut Pathogenic Ancestry of the Fungal Clade Ustilaginomycotina.</title>
        <authorList>
            <person name="Kijpornyongpan T."/>
            <person name="Mondo S.J."/>
            <person name="Barry K."/>
            <person name="Sandor L."/>
            <person name="Lee J."/>
            <person name="Lipzen A."/>
            <person name="Pangilinan J."/>
            <person name="LaButti K."/>
            <person name="Hainaut M."/>
            <person name="Henrissat B."/>
            <person name="Grigoriev I.V."/>
            <person name="Spatafora J.W."/>
            <person name="Aime M.C."/>
        </authorList>
    </citation>
    <scope>NUCLEOTIDE SEQUENCE [LARGE SCALE GENOMIC DNA]</scope>
    <source>
        <strain evidence="2 3">MCA 4718</strain>
    </source>
</reference>
<dbReference type="OrthoDB" id="3358861at2759"/>
<feature type="compositionally biased region" description="Low complexity" evidence="1">
    <location>
        <begin position="258"/>
        <end position="269"/>
    </location>
</feature>
<evidence type="ECO:0000313" key="2">
    <source>
        <dbReference type="EMBL" id="PWN20883.1"/>
    </source>
</evidence>
<dbReference type="GO" id="GO:0008289">
    <property type="term" value="F:lipid binding"/>
    <property type="evidence" value="ECO:0007669"/>
    <property type="project" value="TreeGrafter"/>
</dbReference>
<feature type="compositionally biased region" description="Polar residues" evidence="1">
    <location>
        <begin position="282"/>
        <end position="309"/>
    </location>
</feature>
<feature type="compositionally biased region" description="Low complexity" evidence="1">
    <location>
        <begin position="1086"/>
        <end position="1111"/>
    </location>
</feature>
<dbReference type="RefSeq" id="XP_025348043.1">
    <property type="nucleotide sequence ID" value="XM_025492345.1"/>
</dbReference>
<keyword evidence="3" id="KW-1185">Reference proteome</keyword>
<feature type="compositionally biased region" description="Polar residues" evidence="1">
    <location>
        <begin position="1147"/>
        <end position="1163"/>
    </location>
</feature>
<feature type="compositionally biased region" description="Basic and acidic residues" evidence="1">
    <location>
        <begin position="1293"/>
        <end position="1322"/>
    </location>
</feature>
<protein>
    <submittedName>
        <fullName evidence="2">Uncharacterized protein</fullName>
    </submittedName>
</protein>
<feature type="compositionally biased region" description="Low complexity" evidence="1">
    <location>
        <begin position="1265"/>
        <end position="1282"/>
    </location>
</feature>
<feature type="compositionally biased region" description="Gly residues" evidence="1">
    <location>
        <begin position="453"/>
        <end position="465"/>
    </location>
</feature>
<dbReference type="GeneID" id="37014079"/>
<feature type="compositionally biased region" description="Polar residues" evidence="1">
    <location>
        <begin position="901"/>
        <end position="912"/>
    </location>
</feature>
<feature type="compositionally biased region" description="Polar residues" evidence="1">
    <location>
        <begin position="782"/>
        <end position="809"/>
    </location>
</feature>
<dbReference type="PANTHER" id="PTHR31962:SF1">
    <property type="entry name" value="SPHINGOLIPID LONG CHAIN BASE-RESPONSIVE PROTEIN PIL1"/>
    <property type="match status" value="1"/>
</dbReference>
<feature type="region of interest" description="Disordered" evidence="1">
    <location>
        <begin position="258"/>
        <end position="363"/>
    </location>
</feature>
<feature type="compositionally biased region" description="Low complexity" evidence="1">
    <location>
        <begin position="1340"/>
        <end position="1354"/>
    </location>
</feature>
<feature type="compositionally biased region" description="Polar residues" evidence="1">
    <location>
        <begin position="1187"/>
        <end position="1199"/>
    </location>
</feature>
<feature type="compositionally biased region" description="Low complexity" evidence="1">
    <location>
        <begin position="740"/>
        <end position="755"/>
    </location>
</feature>
<feature type="compositionally biased region" description="Polar residues" evidence="1">
    <location>
        <begin position="381"/>
        <end position="398"/>
    </location>
</feature>
<dbReference type="GO" id="GO:0005886">
    <property type="term" value="C:plasma membrane"/>
    <property type="evidence" value="ECO:0007669"/>
    <property type="project" value="TreeGrafter"/>
</dbReference>
<feature type="compositionally biased region" description="Low complexity" evidence="1">
    <location>
        <begin position="867"/>
        <end position="900"/>
    </location>
</feature>
<feature type="compositionally biased region" description="Basic and acidic residues" evidence="1">
    <location>
        <begin position="608"/>
        <end position="625"/>
    </location>
</feature>
<name>A0A316U926_9BASI</name>
<feature type="compositionally biased region" description="Polar residues" evidence="1">
    <location>
        <begin position="510"/>
        <end position="543"/>
    </location>
</feature>
<dbReference type="STRING" id="1684307.A0A316U926"/>
<organism evidence="2 3">
    <name type="scientific">Pseudomicrostroma glucosiphilum</name>
    <dbReference type="NCBI Taxonomy" id="1684307"/>
    <lineage>
        <taxon>Eukaryota</taxon>
        <taxon>Fungi</taxon>
        <taxon>Dikarya</taxon>
        <taxon>Basidiomycota</taxon>
        <taxon>Ustilaginomycotina</taxon>
        <taxon>Exobasidiomycetes</taxon>
        <taxon>Microstromatales</taxon>
        <taxon>Microstromatales incertae sedis</taxon>
        <taxon>Pseudomicrostroma</taxon>
    </lineage>
</organism>